<proteinExistence type="inferred from homology"/>
<reference evidence="9 10" key="1">
    <citation type="submission" date="2019-11" db="EMBL/GenBank/DDBJ databases">
        <title>Gracilibacillus salitolerans sp. nov., a moderate halophile isolated from a saline soil in northwest China.</title>
        <authorList>
            <person name="Gan L."/>
        </authorList>
    </citation>
    <scope>NUCLEOTIDE SEQUENCE [LARGE SCALE GENOMIC DNA]</scope>
    <source>
        <strain evidence="9 10">SCU50</strain>
    </source>
</reference>
<keyword evidence="10" id="KW-1185">Reference proteome</keyword>
<evidence type="ECO:0000256" key="6">
    <source>
        <dbReference type="ARBA" id="ARBA00023136"/>
    </source>
</evidence>
<evidence type="ECO:0000259" key="8">
    <source>
        <dbReference type="PROSITE" id="PS50928"/>
    </source>
</evidence>
<dbReference type="PROSITE" id="PS50928">
    <property type="entry name" value="ABC_TM1"/>
    <property type="match status" value="1"/>
</dbReference>
<accession>A0A5Q2TLY5</accession>
<keyword evidence="5 7" id="KW-1133">Transmembrane helix</keyword>
<dbReference type="SUPFAM" id="SSF161098">
    <property type="entry name" value="MetI-like"/>
    <property type="match status" value="1"/>
</dbReference>
<dbReference type="CDD" id="cd06261">
    <property type="entry name" value="TM_PBP2"/>
    <property type="match status" value="1"/>
</dbReference>
<feature type="transmembrane region" description="Helical" evidence="7">
    <location>
        <begin position="89"/>
        <end position="110"/>
    </location>
</feature>
<evidence type="ECO:0000256" key="3">
    <source>
        <dbReference type="ARBA" id="ARBA00022475"/>
    </source>
</evidence>
<dbReference type="PANTHER" id="PTHR43227">
    <property type="entry name" value="BLL4140 PROTEIN"/>
    <property type="match status" value="1"/>
</dbReference>
<name>A0A5Q2TLY5_9BACI</name>
<keyword evidence="2 7" id="KW-0813">Transport</keyword>
<comment type="subcellular location">
    <subcellularLocation>
        <location evidence="1 7">Cell membrane</location>
        <topology evidence="1 7">Multi-pass membrane protein</topology>
    </subcellularLocation>
</comment>
<dbReference type="Gene3D" id="1.10.3720.10">
    <property type="entry name" value="MetI-like"/>
    <property type="match status" value="1"/>
</dbReference>
<dbReference type="EMBL" id="CP045915">
    <property type="protein sequence ID" value="QGH35984.1"/>
    <property type="molecule type" value="Genomic_DNA"/>
</dbReference>
<dbReference type="PANTHER" id="PTHR43227:SF7">
    <property type="entry name" value="ARABINOOLIGOSACCHARIDES TRANSPORT SYSTEM PERMEASE PROTEIN ARAP"/>
    <property type="match status" value="1"/>
</dbReference>
<keyword evidence="6 7" id="KW-0472">Membrane</keyword>
<feature type="transmembrane region" description="Helical" evidence="7">
    <location>
        <begin position="26"/>
        <end position="48"/>
    </location>
</feature>
<gene>
    <name evidence="9" type="ORF">GI584_18850</name>
</gene>
<keyword evidence="4 7" id="KW-0812">Transmembrane</keyword>
<evidence type="ECO:0000256" key="7">
    <source>
        <dbReference type="RuleBase" id="RU363032"/>
    </source>
</evidence>
<organism evidence="9 10">
    <name type="scientific">Gracilibacillus salitolerans</name>
    <dbReference type="NCBI Taxonomy" id="2663022"/>
    <lineage>
        <taxon>Bacteria</taxon>
        <taxon>Bacillati</taxon>
        <taxon>Bacillota</taxon>
        <taxon>Bacilli</taxon>
        <taxon>Bacillales</taxon>
        <taxon>Bacillaceae</taxon>
        <taxon>Gracilibacillus</taxon>
    </lineage>
</organism>
<feature type="transmembrane region" description="Helical" evidence="7">
    <location>
        <begin position="171"/>
        <end position="193"/>
    </location>
</feature>
<feature type="transmembrane region" description="Helical" evidence="7">
    <location>
        <begin position="228"/>
        <end position="251"/>
    </location>
</feature>
<evidence type="ECO:0000313" key="10">
    <source>
        <dbReference type="Proteomes" id="UP000339690"/>
    </source>
</evidence>
<dbReference type="InterPro" id="IPR050809">
    <property type="entry name" value="UgpAE/MalFG_permease"/>
</dbReference>
<dbReference type="Proteomes" id="UP000339690">
    <property type="component" value="Chromosome"/>
</dbReference>
<dbReference type="GO" id="GO:0055085">
    <property type="term" value="P:transmembrane transport"/>
    <property type="evidence" value="ECO:0007669"/>
    <property type="project" value="InterPro"/>
</dbReference>
<dbReference type="KEGG" id="grc:GI584_18850"/>
<evidence type="ECO:0000256" key="4">
    <source>
        <dbReference type="ARBA" id="ARBA00022692"/>
    </source>
</evidence>
<feature type="transmembrane region" description="Helical" evidence="7">
    <location>
        <begin position="271"/>
        <end position="297"/>
    </location>
</feature>
<protein>
    <submittedName>
        <fullName evidence="9">ABC transporter permease subunit</fullName>
    </submittedName>
</protein>
<dbReference type="InterPro" id="IPR000515">
    <property type="entry name" value="MetI-like"/>
</dbReference>
<keyword evidence="3" id="KW-1003">Cell membrane</keyword>
<dbReference type="Pfam" id="PF00528">
    <property type="entry name" value="BPD_transp_1"/>
    <property type="match status" value="1"/>
</dbReference>
<evidence type="ECO:0000256" key="5">
    <source>
        <dbReference type="ARBA" id="ARBA00022989"/>
    </source>
</evidence>
<dbReference type="InterPro" id="IPR035906">
    <property type="entry name" value="MetI-like_sf"/>
</dbReference>
<feature type="domain" description="ABC transmembrane type-1" evidence="8">
    <location>
        <begin position="83"/>
        <end position="298"/>
    </location>
</feature>
<feature type="transmembrane region" description="Helical" evidence="7">
    <location>
        <begin position="122"/>
        <end position="142"/>
    </location>
</feature>
<comment type="similarity">
    <text evidence="7">Belongs to the binding-protein-dependent transport system permease family.</text>
</comment>
<evidence type="ECO:0000256" key="2">
    <source>
        <dbReference type="ARBA" id="ARBA00022448"/>
    </source>
</evidence>
<evidence type="ECO:0000256" key="1">
    <source>
        <dbReference type="ARBA" id="ARBA00004651"/>
    </source>
</evidence>
<evidence type="ECO:0000313" key="9">
    <source>
        <dbReference type="EMBL" id="QGH35984.1"/>
    </source>
</evidence>
<sequence>MKTLTKELPATSRKQKLKKLLFSPKLAPYTFVLPFILAFVIFFVYPIISTITMSFQNINIATSEYVGLENYSKLDNPKFYAALSNSARFTFWTIVILIPFPLITAVFLNSKLTYLKNLFKSALFLPALTSVVVGGIIFRIIFSDMEEGFLNSLIMSIGIPAQEWKMQSNTAMLLMVLLASWRWMGVNILYFLAGLQSIPKEIYESAEIDGANAFQKFIKITLPFLKPVSIYVLTVTIYSGFSMFTESYVFWRNGSPNDIGLTIVGYLFDEGFSYGNLGMGSAIGMTLLAIVLIVNLIQLKFFGLFRKED</sequence>
<dbReference type="GO" id="GO:0005886">
    <property type="term" value="C:plasma membrane"/>
    <property type="evidence" value="ECO:0007669"/>
    <property type="project" value="UniProtKB-SubCell"/>
</dbReference>
<dbReference type="AlphaFoldDB" id="A0A5Q2TLY5"/>
<dbReference type="RefSeq" id="WP_153792193.1">
    <property type="nucleotide sequence ID" value="NZ_CP045915.1"/>
</dbReference>